<evidence type="ECO:0000313" key="7">
    <source>
        <dbReference type="EMBL" id="VDK45520.1"/>
    </source>
</evidence>
<dbReference type="EC" id="2.5.1.18" evidence="1"/>
<dbReference type="FunFam" id="3.40.30.10:FF:000035">
    <property type="entry name" value="hematopoietic prostaglandin D synthase"/>
    <property type="match status" value="1"/>
</dbReference>
<dbReference type="EMBL" id="UYRR01031090">
    <property type="protein sequence ID" value="VDK45520.1"/>
    <property type="molecule type" value="Genomic_DNA"/>
</dbReference>
<dbReference type="Pfam" id="PF14497">
    <property type="entry name" value="GST_C_3"/>
    <property type="match status" value="1"/>
</dbReference>
<dbReference type="SUPFAM" id="SSF52833">
    <property type="entry name" value="Thioredoxin-like"/>
    <property type="match status" value="1"/>
</dbReference>
<evidence type="ECO:0000256" key="1">
    <source>
        <dbReference type="ARBA" id="ARBA00012452"/>
    </source>
</evidence>
<dbReference type="PROSITE" id="PS50404">
    <property type="entry name" value="GST_NTER"/>
    <property type="match status" value="1"/>
</dbReference>
<sequence>MGKYKLIYFNRMGRAEVIRLLFAQANVDYEDVRITDSDWPALKPKVPFGHVPVLEEESTGRMLGESTAIALYLAKKFGLNGQDDWDAAKIQELFGATTDFVNHALPFYKETNEAEKKKLMVAFEKDHLEPFFTQIDKILQQNGTGFFVGKQLSVADLNMLCMIGLFGSLFPTTANNYPQLIAFKDRMMSQPNIKKWIETRPKTDF</sequence>
<dbReference type="InterPro" id="IPR050213">
    <property type="entry name" value="GST_superfamily"/>
</dbReference>
<dbReference type="Proteomes" id="UP000267096">
    <property type="component" value="Unassembled WGS sequence"/>
</dbReference>
<dbReference type="GO" id="GO:0004602">
    <property type="term" value="F:glutathione peroxidase activity"/>
    <property type="evidence" value="ECO:0007669"/>
    <property type="project" value="UniProtKB-ARBA"/>
</dbReference>
<dbReference type="AlphaFoldDB" id="A0A0M3JVD3"/>
<dbReference type="SFLD" id="SFLDS00019">
    <property type="entry name" value="Glutathione_Transferase_(cytos"/>
    <property type="match status" value="1"/>
</dbReference>
<evidence type="ECO:0000313" key="8">
    <source>
        <dbReference type="Proteomes" id="UP000267096"/>
    </source>
</evidence>
<dbReference type="Gene3D" id="1.20.1050.10">
    <property type="match status" value="1"/>
</dbReference>
<feature type="domain" description="GST C-terminal" evidence="6">
    <location>
        <begin position="83"/>
        <end position="205"/>
    </location>
</feature>
<reference evidence="9" key="1">
    <citation type="submission" date="2017-02" db="UniProtKB">
        <authorList>
            <consortium name="WormBaseParasite"/>
        </authorList>
    </citation>
    <scope>IDENTIFICATION</scope>
</reference>
<dbReference type="SFLD" id="SFLDG01205">
    <property type="entry name" value="AMPS.1"/>
    <property type="match status" value="1"/>
</dbReference>
<dbReference type="PROSITE" id="PS50405">
    <property type="entry name" value="GST_CTER"/>
    <property type="match status" value="1"/>
</dbReference>
<dbReference type="InterPro" id="IPR036249">
    <property type="entry name" value="Thioredoxin-like_sf"/>
</dbReference>
<evidence type="ECO:0000256" key="3">
    <source>
        <dbReference type="ARBA" id="ARBA00047960"/>
    </source>
</evidence>
<dbReference type="GO" id="GO:0004364">
    <property type="term" value="F:glutathione transferase activity"/>
    <property type="evidence" value="ECO:0007669"/>
    <property type="project" value="UniProtKB-EC"/>
</dbReference>
<dbReference type="Pfam" id="PF02798">
    <property type="entry name" value="GST_N"/>
    <property type="match status" value="1"/>
</dbReference>
<accession>A0A0M3JVD3</accession>
<reference evidence="7 8" key="2">
    <citation type="submission" date="2018-11" db="EMBL/GenBank/DDBJ databases">
        <authorList>
            <consortium name="Pathogen Informatics"/>
        </authorList>
    </citation>
    <scope>NUCLEOTIDE SEQUENCE [LARGE SCALE GENOMIC DNA]</scope>
</reference>
<dbReference type="PANTHER" id="PTHR11571">
    <property type="entry name" value="GLUTATHIONE S-TRANSFERASE"/>
    <property type="match status" value="1"/>
</dbReference>
<dbReference type="GO" id="GO:0006749">
    <property type="term" value="P:glutathione metabolic process"/>
    <property type="evidence" value="ECO:0007669"/>
    <property type="project" value="TreeGrafter"/>
</dbReference>
<dbReference type="InterPro" id="IPR010987">
    <property type="entry name" value="Glutathione-S-Trfase_C-like"/>
</dbReference>
<keyword evidence="2" id="KW-0808">Transferase</keyword>
<protein>
    <recommendedName>
        <fullName evidence="4">Glutathione S-transferase 1</fullName>
        <ecNumber evidence="1">2.5.1.18</ecNumber>
    </recommendedName>
</protein>
<dbReference type="InterPro" id="IPR036282">
    <property type="entry name" value="Glutathione-S-Trfase_C_sf"/>
</dbReference>
<proteinExistence type="predicted"/>
<dbReference type="InterPro" id="IPR040079">
    <property type="entry name" value="Glutathione_S-Trfase"/>
</dbReference>
<feature type="domain" description="GST N-terminal" evidence="5">
    <location>
        <begin position="2"/>
        <end position="81"/>
    </location>
</feature>
<dbReference type="SFLD" id="SFLDG00363">
    <property type="entry name" value="AMPS_(cytGST):_Alpha-__Mu-__Pi"/>
    <property type="match status" value="1"/>
</dbReference>
<dbReference type="FunFam" id="1.20.1050.10:FF:000030">
    <property type="entry name" value="Glutathione S-transferase S1"/>
    <property type="match status" value="1"/>
</dbReference>
<name>A0A0M3JVD3_ANISI</name>
<gene>
    <name evidence="7" type="ORF">ASIM_LOCUS11649</name>
</gene>
<dbReference type="InterPro" id="IPR004045">
    <property type="entry name" value="Glutathione_S-Trfase_N"/>
</dbReference>
<dbReference type="CDD" id="cd03039">
    <property type="entry name" value="GST_N_Sigma_like"/>
    <property type="match status" value="1"/>
</dbReference>
<evidence type="ECO:0000313" key="9">
    <source>
        <dbReference type="WBParaSite" id="ASIM_0001218301-mRNA-1"/>
    </source>
</evidence>
<dbReference type="PANTHER" id="PTHR11571:SF150">
    <property type="entry name" value="GLUTATHIONE S-TRANSFERASE"/>
    <property type="match status" value="1"/>
</dbReference>
<comment type="catalytic activity">
    <reaction evidence="3">
        <text>RX + glutathione = an S-substituted glutathione + a halide anion + H(+)</text>
        <dbReference type="Rhea" id="RHEA:16437"/>
        <dbReference type="ChEBI" id="CHEBI:15378"/>
        <dbReference type="ChEBI" id="CHEBI:16042"/>
        <dbReference type="ChEBI" id="CHEBI:17792"/>
        <dbReference type="ChEBI" id="CHEBI:57925"/>
        <dbReference type="ChEBI" id="CHEBI:90779"/>
        <dbReference type="EC" id="2.5.1.18"/>
    </reaction>
</comment>
<dbReference type="Gene3D" id="3.40.30.10">
    <property type="entry name" value="Glutaredoxin"/>
    <property type="match status" value="1"/>
</dbReference>
<dbReference type="SUPFAM" id="SSF47616">
    <property type="entry name" value="GST C-terminal domain-like"/>
    <property type="match status" value="1"/>
</dbReference>
<dbReference type="CDD" id="cd03192">
    <property type="entry name" value="GST_C_Sigma_like"/>
    <property type="match status" value="1"/>
</dbReference>
<dbReference type="OrthoDB" id="414243at2759"/>
<evidence type="ECO:0000259" key="6">
    <source>
        <dbReference type="PROSITE" id="PS50405"/>
    </source>
</evidence>
<dbReference type="WBParaSite" id="ASIM_0001218301-mRNA-1">
    <property type="protein sequence ID" value="ASIM_0001218301-mRNA-1"/>
    <property type="gene ID" value="ASIM_0001218301"/>
</dbReference>
<evidence type="ECO:0000256" key="2">
    <source>
        <dbReference type="ARBA" id="ARBA00022679"/>
    </source>
</evidence>
<evidence type="ECO:0000259" key="5">
    <source>
        <dbReference type="PROSITE" id="PS50404"/>
    </source>
</evidence>
<keyword evidence="8" id="KW-1185">Reference proteome</keyword>
<evidence type="ECO:0000256" key="4">
    <source>
        <dbReference type="ARBA" id="ARBA00072946"/>
    </source>
</evidence>
<dbReference type="InterPro" id="IPR004046">
    <property type="entry name" value="GST_C"/>
</dbReference>
<organism evidence="9">
    <name type="scientific">Anisakis simplex</name>
    <name type="common">Herring worm</name>
    <dbReference type="NCBI Taxonomy" id="6269"/>
    <lineage>
        <taxon>Eukaryota</taxon>
        <taxon>Metazoa</taxon>
        <taxon>Ecdysozoa</taxon>
        <taxon>Nematoda</taxon>
        <taxon>Chromadorea</taxon>
        <taxon>Rhabditida</taxon>
        <taxon>Spirurina</taxon>
        <taxon>Ascaridomorpha</taxon>
        <taxon>Ascaridoidea</taxon>
        <taxon>Anisakidae</taxon>
        <taxon>Anisakis</taxon>
        <taxon>Anisakis simplex complex</taxon>
    </lineage>
</organism>